<sequence>MDIRSIVCVLVAGPIIHAGGHEVSLNISGIKSRSFSTATSSSAQFSVSPKDTVSMGLRFGFGLTEIGSAKLIAQATVHSEYTTEFQFTDNSFFYREGTGKYKNEGMSIGLNARWQRLLEYGIGTEVRYERLTLTNEDSTKVGQYRPWVNFYSGRVFEGRGYRPFIGLELALPLTHSNSSNAAHDPTELLRGVSPKFEITLLVGIRK</sequence>
<accession>A0A936F056</accession>
<dbReference type="AlphaFoldDB" id="A0A936F056"/>
<comment type="caution">
    <text evidence="1">The sequence shown here is derived from an EMBL/GenBank/DDBJ whole genome shotgun (WGS) entry which is preliminary data.</text>
</comment>
<evidence type="ECO:0000313" key="1">
    <source>
        <dbReference type="EMBL" id="MBK8571305.1"/>
    </source>
</evidence>
<protein>
    <submittedName>
        <fullName evidence="1">Uncharacterized protein</fullName>
    </submittedName>
</protein>
<gene>
    <name evidence="1" type="ORF">IPN91_01420</name>
</gene>
<proteinExistence type="predicted"/>
<dbReference type="EMBL" id="JADKCH010000001">
    <property type="protein sequence ID" value="MBK8571305.1"/>
    <property type="molecule type" value="Genomic_DNA"/>
</dbReference>
<name>A0A936F056_9BACT</name>
<evidence type="ECO:0000313" key="2">
    <source>
        <dbReference type="Proteomes" id="UP000709959"/>
    </source>
</evidence>
<dbReference type="Proteomes" id="UP000709959">
    <property type="component" value="Unassembled WGS sequence"/>
</dbReference>
<reference evidence="1 2" key="1">
    <citation type="submission" date="2020-10" db="EMBL/GenBank/DDBJ databases">
        <title>Connecting structure to function with the recovery of over 1000 high-quality activated sludge metagenome-assembled genomes encoding full-length rRNA genes using long-read sequencing.</title>
        <authorList>
            <person name="Singleton C.M."/>
            <person name="Petriglieri F."/>
            <person name="Kristensen J.M."/>
            <person name="Kirkegaard R.H."/>
            <person name="Michaelsen T.Y."/>
            <person name="Andersen M.H."/>
            <person name="Karst S.M."/>
            <person name="Dueholm M.S."/>
            <person name="Nielsen P.H."/>
            <person name="Albertsen M."/>
        </authorList>
    </citation>
    <scope>NUCLEOTIDE SEQUENCE [LARGE SCALE GENOMIC DNA]</scope>
    <source>
        <strain evidence="1">OdNE_18-Q3-R46-58_MAXAC.008</strain>
    </source>
</reference>
<organism evidence="1 2">
    <name type="scientific">Candidatus Geothrix odensensis</name>
    <dbReference type="NCBI Taxonomy" id="2954440"/>
    <lineage>
        <taxon>Bacteria</taxon>
        <taxon>Pseudomonadati</taxon>
        <taxon>Acidobacteriota</taxon>
        <taxon>Holophagae</taxon>
        <taxon>Holophagales</taxon>
        <taxon>Holophagaceae</taxon>
        <taxon>Geothrix</taxon>
    </lineage>
</organism>